<evidence type="ECO:0000313" key="1">
    <source>
        <dbReference type="EMBL" id="KAK7675895.1"/>
    </source>
</evidence>
<accession>A0AAW0FGV6</accession>
<dbReference type="EMBL" id="JASBNA010000162">
    <property type="protein sequence ID" value="KAK7675895.1"/>
    <property type="molecule type" value="Genomic_DNA"/>
</dbReference>
<protein>
    <submittedName>
        <fullName evidence="1">Uncharacterized protein</fullName>
    </submittedName>
</protein>
<organism evidence="1 2">
    <name type="scientific">Cerrena zonata</name>
    <dbReference type="NCBI Taxonomy" id="2478898"/>
    <lineage>
        <taxon>Eukaryota</taxon>
        <taxon>Fungi</taxon>
        <taxon>Dikarya</taxon>
        <taxon>Basidiomycota</taxon>
        <taxon>Agaricomycotina</taxon>
        <taxon>Agaricomycetes</taxon>
        <taxon>Polyporales</taxon>
        <taxon>Cerrenaceae</taxon>
        <taxon>Cerrena</taxon>
    </lineage>
</organism>
<reference evidence="1 2" key="1">
    <citation type="submission" date="2022-09" db="EMBL/GenBank/DDBJ databases">
        <authorList>
            <person name="Palmer J.M."/>
        </authorList>
    </citation>
    <scope>NUCLEOTIDE SEQUENCE [LARGE SCALE GENOMIC DNA]</scope>
    <source>
        <strain evidence="1 2">DSM 7382</strain>
    </source>
</reference>
<evidence type="ECO:0000313" key="2">
    <source>
        <dbReference type="Proteomes" id="UP001385951"/>
    </source>
</evidence>
<proteinExistence type="predicted"/>
<gene>
    <name evidence="1" type="ORF">QCA50_021169</name>
</gene>
<name>A0AAW0FGV6_9APHY</name>
<dbReference type="Proteomes" id="UP001385951">
    <property type="component" value="Unassembled WGS sequence"/>
</dbReference>
<dbReference type="AlphaFoldDB" id="A0AAW0FGV6"/>
<keyword evidence="2" id="KW-1185">Reference proteome</keyword>
<sequence>MSGKANKRILMILGCHRNIGIFLRPELVHGQVEKELGAIWQLLLIQKLMSTVATISDGWGNISNKKRGSLLTTYINHRSLANGAKEE</sequence>
<comment type="caution">
    <text evidence="1">The sequence shown here is derived from an EMBL/GenBank/DDBJ whole genome shotgun (WGS) entry which is preliminary data.</text>
</comment>